<accession>A0A382FQ94</accession>
<sequence length="71" mass="8480">MRITFTKVNGEERVMDCTLQEHFIPQTEESNRKKNEEVLPVFDINKGEWRSFRLDSVTNIEILQYQDYGVL</sequence>
<dbReference type="AlphaFoldDB" id="A0A382FQ94"/>
<dbReference type="InterPro" id="IPR024401">
    <property type="entry name" value="WYL_prot"/>
</dbReference>
<name>A0A382FQ94_9ZZZZ</name>
<gene>
    <name evidence="1" type="ORF">METZ01_LOCUS217141</name>
</gene>
<dbReference type="EMBL" id="UINC01050840">
    <property type="protein sequence ID" value="SVB64287.1"/>
    <property type="molecule type" value="Genomic_DNA"/>
</dbReference>
<protein>
    <recommendedName>
        <fullName evidence="2">WYL domain-containing protein</fullName>
    </recommendedName>
</protein>
<organism evidence="1">
    <name type="scientific">marine metagenome</name>
    <dbReference type="NCBI Taxonomy" id="408172"/>
    <lineage>
        <taxon>unclassified sequences</taxon>
        <taxon>metagenomes</taxon>
        <taxon>ecological metagenomes</taxon>
    </lineage>
</organism>
<evidence type="ECO:0008006" key="2">
    <source>
        <dbReference type="Google" id="ProtNLM"/>
    </source>
</evidence>
<reference evidence="1" key="1">
    <citation type="submission" date="2018-05" db="EMBL/GenBank/DDBJ databases">
        <authorList>
            <person name="Lanie J.A."/>
            <person name="Ng W.-L."/>
            <person name="Kazmierczak K.M."/>
            <person name="Andrzejewski T.M."/>
            <person name="Davidsen T.M."/>
            <person name="Wayne K.J."/>
            <person name="Tettelin H."/>
            <person name="Glass J.I."/>
            <person name="Rusch D."/>
            <person name="Podicherti R."/>
            <person name="Tsui H.-C.T."/>
            <person name="Winkler M.E."/>
        </authorList>
    </citation>
    <scope>NUCLEOTIDE SEQUENCE</scope>
</reference>
<dbReference type="Pfam" id="PF10902">
    <property type="entry name" value="WYL_2"/>
    <property type="match status" value="1"/>
</dbReference>
<proteinExistence type="predicted"/>
<evidence type="ECO:0000313" key="1">
    <source>
        <dbReference type="EMBL" id="SVB64287.1"/>
    </source>
</evidence>